<evidence type="ECO:0000313" key="2">
    <source>
        <dbReference type="Proteomes" id="UP000422569"/>
    </source>
</evidence>
<name>A0A6B8M7F0_9HYPH</name>
<gene>
    <name evidence="1" type="ORF">F7D14_13710</name>
</gene>
<dbReference type="Proteomes" id="UP000422569">
    <property type="component" value="Chromosome"/>
</dbReference>
<accession>A0A6B8M7F0</accession>
<sequence>MKREADYDECEYRRTHPWMEFYGADFLSDTAVSTLRRITEGNYEQLHKQAVNALSKYEFIKPFRKKWRLTAKGERAIKYHAEKDAFHAKKKGDGDHTSAAP</sequence>
<dbReference type="KEGG" id="mpar:F7D14_13710"/>
<evidence type="ECO:0000313" key="1">
    <source>
        <dbReference type="EMBL" id="QGM98428.1"/>
    </source>
</evidence>
<dbReference type="RefSeq" id="WP_016918153.1">
    <property type="nucleotide sequence ID" value="NZ_CP044331.1"/>
</dbReference>
<protein>
    <submittedName>
        <fullName evidence="1">Uncharacterized protein</fullName>
    </submittedName>
</protein>
<proteinExistence type="predicted"/>
<dbReference type="AlphaFoldDB" id="A0A6B8M7F0"/>
<dbReference type="EMBL" id="CP044331">
    <property type="protein sequence ID" value="QGM98428.1"/>
    <property type="molecule type" value="Genomic_DNA"/>
</dbReference>
<reference evidence="1 2" key="1">
    <citation type="submission" date="2019-09" db="EMBL/GenBank/DDBJ databases">
        <title>Isolation and complete genome sequencing of Methylocystis species.</title>
        <authorList>
            <person name="Rumah B.L."/>
            <person name="Stead C.E."/>
            <person name="Stevens B.C."/>
            <person name="Minton N.P."/>
            <person name="Grosse-Honebrink A."/>
            <person name="Zhang Y."/>
        </authorList>
    </citation>
    <scope>NUCLEOTIDE SEQUENCE [LARGE SCALE GENOMIC DNA]</scope>
    <source>
        <strain evidence="1 2">BRCS2</strain>
    </source>
</reference>
<organism evidence="1 2">
    <name type="scientific">Methylocystis parvus</name>
    <dbReference type="NCBI Taxonomy" id="134"/>
    <lineage>
        <taxon>Bacteria</taxon>
        <taxon>Pseudomonadati</taxon>
        <taxon>Pseudomonadota</taxon>
        <taxon>Alphaproteobacteria</taxon>
        <taxon>Hyphomicrobiales</taxon>
        <taxon>Methylocystaceae</taxon>
        <taxon>Methylocystis</taxon>
    </lineage>
</organism>
<keyword evidence="2" id="KW-1185">Reference proteome</keyword>